<dbReference type="Pfam" id="PF00029">
    <property type="entry name" value="Connexin"/>
    <property type="match status" value="2"/>
</dbReference>
<dbReference type="PANTHER" id="PTHR11984">
    <property type="entry name" value="CONNEXIN"/>
    <property type="match status" value="1"/>
</dbReference>
<dbReference type="InterPro" id="IPR019570">
    <property type="entry name" value="Connexin_CCC"/>
</dbReference>
<feature type="chain" id="PRO_5044702223" evidence="7">
    <location>
        <begin position="23"/>
        <end position="335"/>
    </location>
</feature>
<dbReference type="GO" id="GO:0005243">
    <property type="term" value="F:gap junction channel activity"/>
    <property type="evidence" value="ECO:0007669"/>
    <property type="project" value="TreeGrafter"/>
</dbReference>
<evidence type="ECO:0000256" key="2">
    <source>
        <dbReference type="ARBA" id="ARBA00022475"/>
    </source>
</evidence>
<keyword evidence="3 6" id="KW-0812">Transmembrane</keyword>
<dbReference type="InterPro" id="IPR038359">
    <property type="entry name" value="Connexin_N_sf"/>
</dbReference>
<feature type="domain" description="Connexin N-terminal" evidence="8">
    <location>
        <begin position="19"/>
        <end position="51"/>
    </location>
</feature>
<dbReference type="SMART" id="SM00037">
    <property type="entry name" value="CNX"/>
    <property type="match status" value="2"/>
</dbReference>
<keyword evidence="2" id="KW-1003">Cell membrane</keyword>
<dbReference type="RefSeq" id="XP_055362762.1">
    <property type="nucleotide sequence ID" value="XM_055506787.1"/>
</dbReference>
<feature type="domain" description="Connexin cysteine-rich" evidence="9">
    <location>
        <begin position="106"/>
        <end position="172"/>
    </location>
</feature>
<evidence type="ECO:0000313" key="11">
    <source>
        <dbReference type="RefSeq" id="XP_055362761.1"/>
    </source>
</evidence>
<evidence type="ECO:0000259" key="8">
    <source>
        <dbReference type="SMART" id="SM00037"/>
    </source>
</evidence>
<dbReference type="OrthoDB" id="8899301at2759"/>
<evidence type="ECO:0000256" key="5">
    <source>
        <dbReference type="ARBA" id="ARBA00023136"/>
    </source>
</evidence>
<dbReference type="InterPro" id="IPR013092">
    <property type="entry name" value="Connexin_N"/>
</dbReference>
<evidence type="ECO:0000256" key="6">
    <source>
        <dbReference type="SAM" id="Phobius"/>
    </source>
</evidence>
<comment type="subcellular location">
    <subcellularLocation>
        <location evidence="1">Cell membrane</location>
        <topology evidence="1">Multi-pass membrane protein</topology>
    </subcellularLocation>
</comment>
<proteinExistence type="predicted"/>
<dbReference type="PRINTS" id="PR00206">
    <property type="entry name" value="CONNEXIN"/>
</dbReference>
<dbReference type="KEGG" id="bspl:114850823"/>
<evidence type="ECO:0000313" key="10">
    <source>
        <dbReference type="Proteomes" id="UP000515150"/>
    </source>
</evidence>
<evidence type="ECO:0000256" key="3">
    <source>
        <dbReference type="ARBA" id="ARBA00022692"/>
    </source>
</evidence>
<feature type="transmembrane region" description="Helical" evidence="6">
    <location>
        <begin position="268"/>
        <end position="292"/>
    </location>
</feature>
<dbReference type="PANTHER" id="PTHR11984:SF109">
    <property type="entry name" value="CONNEXIN 28.1-RELATED"/>
    <property type="match status" value="1"/>
</dbReference>
<keyword evidence="5 6" id="KW-0472">Membrane</keyword>
<dbReference type="GO" id="GO:0007267">
    <property type="term" value="P:cell-cell signaling"/>
    <property type="evidence" value="ECO:0007669"/>
    <property type="project" value="TreeGrafter"/>
</dbReference>
<accession>A0A9W2XM80</accession>
<organism evidence="10 11">
    <name type="scientific">Betta splendens</name>
    <name type="common">Siamese fighting fish</name>
    <dbReference type="NCBI Taxonomy" id="158456"/>
    <lineage>
        <taxon>Eukaryota</taxon>
        <taxon>Metazoa</taxon>
        <taxon>Chordata</taxon>
        <taxon>Craniata</taxon>
        <taxon>Vertebrata</taxon>
        <taxon>Euteleostomi</taxon>
        <taxon>Actinopterygii</taxon>
        <taxon>Neopterygii</taxon>
        <taxon>Teleostei</taxon>
        <taxon>Neoteleostei</taxon>
        <taxon>Acanthomorphata</taxon>
        <taxon>Anabantaria</taxon>
        <taxon>Anabantiformes</taxon>
        <taxon>Anabantoidei</taxon>
        <taxon>Osphronemidae</taxon>
        <taxon>Betta</taxon>
    </lineage>
</organism>
<dbReference type="GO" id="GO:0005922">
    <property type="term" value="C:connexin complex"/>
    <property type="evidence" value="ECO:0007669"/>
    <property type="project" value="InterPro"/>
</dbReference>
<protein>
    <submittedName>
        <fullName evidence="11 12">Gap junction Cx32.2 protein-like</fullName>
    </submittedName>
</protein>
<dbReference type="AlphaFoldDB" id="A0A9W2XM80"/>
<dbReference type="Gene3D" id="1.20.1440.80">
    <property type="entry name" value="Gap junction channel protein cysteine-rich domain"/>
    <property type="match status" value="2"/>
</dbReference>
<dbReference type="Proteomes" id="UP000515150">
    <property type="component" value="Chromosome 2"/>
</dbReference>
<keyword evidence="10" id="KW-1185">Reference proteome</keyword>
<keyword evidence="7" id="KW-0732">Signal</keyword>
<feature type="transmembrane region" description="Helical" evidence="6">
    <location>
        <begin position="53"/>
        <end position="72"/>
    </location>
</feature>
<dbReference type="SMART" id="SM01089">
    <property type="entry name" value="Connexin_CCC"/>
    <property type="match status" value="1"/>
</dbReference>
<feature type="domain" description="Connexin N-terminal" evidence="8">
    <location>
        <begin position="234"/>
        <end position="267"/>
    </location>
</feature>
<keyword evidence="4 6" id="KW-1133">Transmembrane helix</keyword>
<evidence type="ECO:0000256" key="4">
    <source>
        <dbReference type="ARBA" id="ARBA00022989"/>
    </source>
</evidence>
<sequence length="335" mass="37264">MLPVLLLVRLVILGAAAHTAWGDDDKFECNSRMPGCKEICYDQLTPLAATRLWTLQLLLVLCPGLVFLCYLLHLINQDNQVKKADGKVKGHALGLYQACMVSVILIEVVFVLIQPLLYGFWVRVNYSCSRFPCSHQVDCFVPRSGQKTSFLFIMFIASCVSLLLSAVELICVMVRNKQQHGANVVQSGSEVTEDPSFLEQLLSLWHCHSSLLGKTSLPVLQLIRVVMVGAAVQPVWDKEFTGFVCDTQQPGCTYAAFSHIFSLSLHQYWTLQVVLILAPGLIFLCYLVHVIMQNKKCDQGAQVKGHVLRAYLGLLSAGVLLEESLDSARCSKVQY</sequence>
<evidence type="ECO:0000256" key="1">
    <source>
        <dbReference type="ARBA" id="ARBA00004651"/>
    </source>
</evidence>
<dbReference type="RefSeq" id="XP_055362761.1">
    <property type="nucleotide sequence ID" value="XM_055506786.1"/>
</dbReference>
<name>A0A9W2XM80_BETSP</name>
<feature type="transmembrane region" description="Helical" evidence="6">
    <location>
        <begin position="93"/>
        <end position="117"/>
    </location>
</feature>
<dbReference type="InterPro" id="IPR000500">
    <property type="entry name" value="Connexin"/>
</dbReference>
<evidence type="ECO:0000313" key="12">
    <source>
        <dbReference type="RefSeq" id="XP_055362762.1"/>
    </source>
</evidence>
<gene>
    <name evidence="11 12" type="primary">LOC114850823</name>
</gene>
<dbReference type="GeneID" id="114850823"/>
<feature type="signal peptide" evidence="7">
    <location>
        <begin position="1"/>
        <end position="22"/>
    </location>
</feature>
<reference evidence="11 12" key="1">
    <citation type="submission" date="2025-04" db="UniProtKB">
        <authorList>
            <consortium name="RefSeq"/>
        </authorList>
    </citation>
    <scope>IDENTIFICATION</scope>
</reference>
<feature type="transmembrane region" description="Helical" evidence="6">
    <location>
        <begin position="150"/>
        <end position="174"/>
    </location>
</feature>
<evidence type="ECO:0000259" key="9">
    <source>
        <dbReference type="SMART" id="SM01089"/>
    </source>
</evidence>
<evidence type="ECO:0000256" key="7">
    <source>
        <dbReference type="SAM" id="SignalP"/>
    </source>
</evidence>